<name>A0AA35SJK4_GEOBA</name>
<accession>A0AA35SJK4</accession>
<gene>
    <name evidence="1" type="ORF">GBAR_LOCUS16907</name>
</gene>
<dbReference type="InterPro" id="IPR013320">
    <property type="entry name" value="ConA-like_dom_sf"/>
</dbReference>
<dbReference type="Proteomes" id="UP001174909">
    <property type="component" value="Unassembled WGS sequence"/>
</dbReference>
<comment type="caution">
    <text evidence="1">The sequence shown here is derived from an EMBL/GenBank/DDBJ whole genome shotgun (WGS) entry which is preliminary data.</text>
</comment>
<dbReference type="Pfam" id="PF13385">
    <property type="entry name" value="Laminin_G_3"/>
    <property type="match status" value="1"/>
</dbReference>
<dbReference type="Gene3D" id="2.60.120.200">
    <property type="match status" value="1"/>
</dbReference>
<evidence type="ECO:0000313" key="2">
    <source>
        <dbReference type="Proteomes" id="UP001174909"/>
    </source>
</evidence>
<keyword evidence="2" id="KW-1185">Reference proteome</keyword>
<protein>
    <recommendedName>
        <fullName evidence="3">LamG-like jellyroll fold domain-containing protein</fullName>
    </recommendedName>
</protein>
<sequence length="228" mass="24669">MPKDIVFLATFDEGKGDALTDLSDHGNDGTAEGKASWIDGEFDKAFEFDGGTFITIENAAPLKELTDPMSVGAWVNPDGINNWQNIVEMDGGAGWKFGFHGSKKLVWTTYHVKDFLGQTTIAEGEWSHVAATWDGKEAIIYINGEEDDGGPIAGGGVIDVTGEPSLDIGYRRTSSSSHFIGGMDELWISNKVKSQKEIQEFMNSGFNTILAVDAADKLAVTWGKLKAN</sequence>
<dbReference type="SUPFAM" id="SSF49899">
    <property type="entry name" value="Concanavalin A-like lectins/glucanases"/>
    <property type="match status" value="1"/>
</dbReference>
<dbReference type="EMBL" id="CASHTH010002436">
    <property type="protein sequence ID" value="CAI8029796.1"/>
    <property type="molecule type" value="Genomic_DNA"/>
</dbReference>
<reference evidence="1" key="1">
    <citation type="submission" date="2023-03" db="EMBL/GenBank/DDBJ databases">
        <authorList>
            <person name="Steffen K."/>
            <person name="Cardenas P."/>
        </authorList>
    </citation>
    <scope>NUCLEOTIDE SEQUENCE</scope>
</reference>
<evidence type="ECO:0000313" key="1">
    <source>
        <dbReference type="EMBL" id="CAI8029796.1"/>
    </source>
</evidence>
<evidence type="ECO:0008006" key="3">
    <source>
        <dbReference type="Google" id="ProtNLM"/>
    </source>
</evidence>
<dbReference type="AlphaFoldDB" id="A0AA35SJK4"/>
<organism evidence="1 2">
    <name type="scientific">Geodia barretti</name>
    <name type="common">Barrett's horny sponge</name>
    <dbReference type="NCBI Taxonomy" id="519541"/>
    <lineage>
        <taxon>Eukaryota</taxon>
        <taxon>Metazoa</taxon>
        <taxon>Porifera</taxon>
        <taxon>Demospongiae</taxon>
        <taxon>Heteroscleromorpha</taxon>
        <taxon>Tetractinellida</taxon>
        <taxon>Astrophorina</taxon>
        <taxon>Geodiidae</taxon>
        <taxon>Geodia</taxon>
    </lineage>
</organism>
<proteinExistence type="predicted"/>